<gene>
    <name evidence="1" type="ORF">Fcan01_11678</name>
</gene>
<protein>
    <recommendedName>
        <fullName evidence="3">Apolipoprotein D</fullName>
    </recommendedName>
</protein>
<evidence type="ECO:0000313" key="2">
    <source>
        <dbReference type="Proteomes" id="UP000198287"/>
    </source>
</evidence>
<organism evidence="1 2">
    <name type="scientific">Folsomia candida</name>
    <name type="common">Springtail</name>
    <dbReference type="NCBI Taxonomy" id="158441"/>
    <lineage>
        <taxon>Eukaryota</taxon>
        <taxon>Metazoa</taxon>
        <taxon>Ecdysozoa</taxon>
        <taxon>Arthropoda</taxon>
        <taxon>Hexapoda</taxon>
        <taxon>Collembola</taxon>
        <taxon>Entomobryomorpha</taxon>
        <taxon>Isotomoidea</taxon>
        <taxon>Isotomidae</taxon>
        <taxon>Proisotominae</taxon>
        <taxon>Folsomia</taxon>
    </lineage>
</organism>
<evidence type="ECO:0000313" key="1">
    <source>
        <dbReference type="EMBL" id="OXA54665.1"/>
    </source>
</evidence>
<proteinExistence type="predicted"/>
<evidence type="ECO:0008006" key="3">
    <source>
        <dbReference type="Google" id="ProtNLM"/>
    </source>
</evidence>
<comment type="caution">
    <text evidence="1">The sequence shown here is derived from an EMBL/GenBank/DDBJ whole genome shotgun (WGS) entry which is preliminary data.</text>
</comment>
<keyword evidence="2" id="KW-1185">Reference proteome</keyword>
<dbReference type="Proteomes" id="UP000198287">
    <property type="component" value="Unassembled WGS sequence"/>
</dbReference>
<name>A0A226EAS9_FOLCA</name>
<accession>A0A226EAS9</accession>
<reference evidence="1 2" key="1">
    <citation type="submission" date="2015-12" db="EMBL/GenBank/DDBJ databases">
        <title>The genome of Folsomia candida.</title>
        <authorList>
            <person name="Faddeeva A."/>
            <person name="Derks M.F."/>
            <person name="Anvar Y."/>
            <person name="Smit S."/>
            <person name="Van Straalen N."/>
            <person name="Roelofs D."/>
        </authorList>
    </citation>
    <scope>NUCLEOTIDE SEQUENCE [LARGE SCALE GENOMIC DNA]</scope>
    <source>
        <strain evidence="1 2">VU population</strain>
        <tissue evidence="1">Whole body</tissue>
    </source>
</reference>
<dbReference type="AlphaFoldDB" id="A0A226EAS9"/>
<sequence>MLNEESLTEGRVCEPKVWDGFDWYWFHSVPTWYFPLWSKLDLYRTTSALRHCPVSSLSESDMLNANVIWDAKTSKLSGYGGQEVDSALELDDERKIVFGGRRHSFMFSDNKSYIVGVTTWTSDLQQSWVLWTTGRELTPEIKATALEHVKQLGFDPKFAIQS</sequence>
<dbReference type="EMBL" id="LNIX01000005">
    <property type="protein sequence ID" value="OXA54665.1"/>
    <property type="molecule type" value="Genomic_DNA"/>
</dbReference>